<feature type="compositionally biased region" description="Basic and acidic residues" evidence="1">
    <location>
        <begin position="47"/>
        <end position="65"/>
    </location>
</feature>
<reference evidence="2 3" key="1">
    <citation type="submission" date="2017-05" db="EMBL/GenBank/DDBJ databases">
        <title>The Genome Sequence of Tsuchiyaea wingfieldii DSM 27421.</title>
        <authorList>
            <person name="Cuomo C."/>
            <person name="Passer A."/>
            <person name="Billmyre B."/>
            <person name="Heitman J."/>
        </authorList>
    </citation>
    <scope>NUCLEOTIDE SEQUENCE [LARGE SCALE GENOMIC DNA]</scope>
    <source>
        <strain evidence="2 3">DSM 27421</strain>
    </source>
</reference>
<accession>A0A5D3AW66</accession>
<protein>
    <submittedName>
        <fullName evidence="2">Uncharacterized protein</fullName>
    </submittedName>
</protein>
<comment type="caution">
    <text evidence="2">The sequence shown here is derived from an EMBL/GenBank/DDBJ whole genome shotgun (WGS) entry which is preliminary data.</text>
</comment>
<name>A0A5D3AW66_9TREE</name>
<feature type="compositionally biased region" description="Basic residues" evidence="1">
    <location>
        <begin position="106"/>
        <end position="118"/>
    </location>
</feature>
<evidence type="ECO:0000313" key="2">
    <source>
        <dbReference type="EMBL" id="TYJ54499.1"/>
    </source>
</evidence>
<dbReference type="AlphaFoldDB" id="A0A5D3AW66"/>
<organism evidence="2 3">
    <name type="scientific">Cryptococcus floricola</name>
    <dbReference type="NCBI Taxonomy" id="2591691"/>
    <lineage>
        <taxon>Eukaryota</taxon>
        <taxon>Fungi</taxon>
        <taxon>Dikarya</taxon>
        <taxon>Basidiomycota</taxon>
        <taxon>Agaricomycotina</taxon>
        <taxon>Tremellomycetes</taxon>
        <taxon>Tremellales</taxon>
        <taxon>Cryptococcaceae</taxon>
        <taxon>Cryptococcus</taxon>
    </lineage>
</organism>
<proteinExistence type="predicted"/>
<gene>
    <name evidence="2" type="ORF">B9479_004823</name>
</gene>
<evidence type="ECO:0000256" key="1">
    <source>
        <dbReference type="SAM" id="MobiDB-lite"/>
    </source>
</evidence>
<dbReference type="EMBL" id="NIDF01000059">
    <property type="protein sequence ID" value="TYJ54499.1"/>
    <property type="molecule type" value="Genomic_DNA"/>
</dbReference>
<feature type="region of interest" description="Disordered" evidence="1">
    <location>
        <begin position="34"/>
        <end position="132"/>
    </location>
</feature>
<keyword evidence="3" id="KW-1185">Reference proteome</keyword>
<sequence length="180" mass="19886">MSSARSHIESALSEARASNNLAAYEHLSRALDALDRSASSSSSAPRMEYEEGHVAYESDDRGTEAHRRRRSRRNMDRDDDASSAREDNHGRDDRSTYTDDPPYPPPRHHHHHQRHRSRSSSSSSQSSSNNTFDPLAATLGTVLGLSLLGSIFSPVSPLSAVYPVAASRYTLSPGESLYIY</sequence>
<dbReference type="Proteomes" id="UP000322245">
    <property type="component" value="Unassembled WGS sequence"/>
</dbReference>
<evidence type="ECO:0000313" key="3">
    <source>
        <dbReference type="Proteomes" id="UP000322245"/>
    </source>
</evidence>
<feature type="compositionally biased region" description="Low complexity" evidence="1">
    <location>
        <begin position="119"/>
        <end position="128"/>
    </location>
</feature>
<feature type="compositionally biased region" description="Basic and acidic residues" evidence="1">
    <location>
        <begin position="73"/>
        <end position="97"/>
    </location>
</feature>